<reference evidence="2 3" key="1">
    <citation type="submission" date="2019-12" db="EMBL/GenBank/DDBJ databases">
        <authorList>
            <person name="Dong K."/>
        </authorList>
    </citation>
    <scope>NUCLEOTIDE SEQUENCE [LARGE SCALE GENOMIC DNA]</scope>
    <source>
        <strain evidence="2 3">JCM 31225</strain>
    </source>
</reference>
<organism evidence="2 3">
    <name type="scientific">Sphingobacterium humi</name>
    <dbReference type="NCBI Taxonomy" id="1796905"/>
    <lineage>
        <taxon>Bacteria</taxon>
        <taxon>Pseudomonadati</taxon>
        <taxon>Bacteroidota</taxon>
        <taxon>Sphingobacteriia</taxon>
        <taxon>Sphingobacteriales</taxon>
        <taxon>Sphingobacteriaceae</taxon>
        <taxon>Sphingobacterium</taxon>
    </lineage>
</organism>
<protein>
    <submittedName>
        <fullName evidence="2">AAA family ATPase</fullName>
    </submittedName>
</protein>
<dbReference type="EMBL" id="WSQA01000001">
    <property type="protein sequence ID" value="MVZ60502.1"/>
    <property type="molecule type" value="Genomic_DNA"/>
</dbReference>
<dbReference type="SUPFAM" id="SSF52540">
    <property type="entry name" value="P-loop containing nucleoside triphosphate hydrolases"/>
    <property type="match status" value="1"/>
</dbReference>
<feature type="domain" description="NadR/Ttd14 AAA" evidence="1">
    <location>
        <begin position="5"/>
        <end position="170"/>
    </location>
</feature>
<dbReference type="RefSeq" id="WP_160367154.1">
    <property type="nucleotide sequence ID" value="NZ_WSQA01000001.1"/>
</dbReference>
<evidence type="ECO:0000313" key="2">
    <source>
        <dbReference type="EMBL" id="MVZ60502.1"/>
    </source>
</evidence>
<dbReference type="Gene3D" id="3.40.50.300">
    <property type="entry name" value="P-loop containing nucleotide triphosphate hydrolases"/>
    <property type="match status" value="1"/>
</dbReference>
<keyword evidence="3" id="KW-1185">Reference proteome</keyword>
<dbReference type="OrthoDB" id="5638848at2"/>
<proteinExistence type="predicted"/>
<evidence type="ECO:0000313" key="3">
    <source>
        <dbReference type="Proteomes" id="UP000435036"/>
    </source>
</evidence>
<sequence length="189" mass="22091">MDNFFVLTGGPGVGKTSLLEALEKEGFPIIPEEARHIIKEQVKQHGDALPWANKQKYANLMLERSIHSFEEQKQLHPNLICFFDRGIPDSFCYANMENLELDPELLADAGRLRYNPLVFILPPWEDIYEMDQERKQTWEEAMMTYQAMQETYLSQNYQLVEIPLDSVENRRNFVLKTIASVMQLKNNSY</sequence>
<dbReference type="Proteomes" id="UP000435036">
    <property type="component" value="Unassembled WGS sequence"/>
</dbReference>
<accession>A0A6N8KY34</accession>
<name>A0A6N8KY34_9SPHI</name>
<dbReference type="Pfam" id="PF13521">
    <property type="entry name" value="AAA_28"/>
    <property type="match status" value="1"/>
</dbReference>
<dbReference type="InterPro" id="IPR038727">
    <property type="entry name" value="NadR/Ttd14_AAA_dom"/>
</dbReference>
<dbReference type="AlphaFoldDB" id="A0A6N8KY34"/>
<dbReference type="InterPro" id="IPR027417">
    <property type="entry name" value="P-loop_NTPase"/>
</dbReference>
<gene>
    <name evidence="2" type="ORF">GQF63_00560</name>
</gene>
<evidence type="ECO:0000259" key="1">
    <source>
        <dbReference type="Pfam" id="PF13521"/>
    </source>
</evidence>
<comment type="caution">
    <text evidence="2">The sequence shown here is derived from an EMBL/GenBank/DDBJ whole genome shotgun (WGS) entry which is preliminary data.</text>
</comment>